<proteinExistence type="predicted"/>
<evidence type="ECO:0000256" key="1">
    <source>
        <dbReference type="SAM" id="SignalP"/>
    </source>
</evidence>
<accession>A0ABD2NJU3</accession>
<feature type="signal peptide" evidence="1">
    <location>
        <begin position="1"/>
        <end position="23"/>
    </location>
</feature>
<keyword evidence="1" id="KW-0732">Signal</keyword>
<dbReference type="EMBL" id="JABFTP020000124">
    <property type="protein sequence ID" value="KAL3278789.1"/>
    <property type="molecule type" value="Genomic_DNA"/>
</dbReference>
<reference evidence="2 3" key="1">
    <citation type="journal article" date="2021" name="BMC Biol.">
        <title>Horizontally acquired antibacterial genes associated with adaptive radiation of ladybird beetles.</title>
        <authorList>
            <person name="Li H.S."/>
            <person name="Tang X.F."/>
            <person name="Huang Y.H."/>
            <person name="Xu Z.Y."/>
            <person name="Chen M.L."/>
            <person name="Du X.Y."/>
            <person name="Qiu B.Y."/>
            <person name="Chen P.T."/>
            <person name="Zhang W."/>
            <person name="Slipinski A."/>
            <person name="Escalona H.E."/>
            <person name="Waterhouse R.M."/>
            <person name="Zwick A."/>
            <person name="Pang H."/>
        </authorList>
    </citation>
    <scope>NUCLEOTIDE SEQUENCE [LARGE SCALE GENOMIC DNA]</scope>
    <source>
        <strain evidence="2">SYSU2018</strain>
    </source>
</reference>
<keyword evidence="3" id="KW-1185">Reference proteome</keyword>
<dbReference type="AlphaFoldDB" id="A0ABD2NJU3"/>
<sequence length="115" mass="13294">MKHLVVIIITTFFIISRLHLVQCELCEEIRSVTDKKTMKCCVITDNTSNIIPANKIKVTIKKVDLLCDKEIQDENERNKTEVRPKFGDRNFASTPDKKCEGHKVLDSNNDCVEEW</sequence>
<comment type="caution">
    <text evidence="2">The sequence shown here is derived from an EMBL/GenBank/DDBJ whole genome shotgun (WGS) entry which is preliminary data.</text>
</comment>
<protein>
    <submittedName>
        <fullName evidence="2">Uncharacterized protein</fullName>
    </submittedName>
</protein>
<name>A0ABD2NJU3_9CUCU</name>
<feature type="chain" id="PRO_5044751631" evidence="1">
    <location>
        <begin position="24"/>
        <end position="115"/>
    </location>
</feature>
<evidence type="ECO:0000313" key="3">
    <source>
        <dbReference type="Proteomes" id="UP001516400"/>
    </source>
</evidence>
<dbReference type="Proteomes" id="UP001516400">
    <property type="component" value="Unassembled WGS sequence"/>
</dbReference>
<gene>
    <name evidence="2" type="ORF">HHI36_016313</name>
</gene>
<evidence type="ECO:0000313" key="2">
    <source>
        <dbReference type="EMBL" id="KAL3278789.1"/>
    </source>
</evidence>
<organism evidence="2 3">
    <name type="scientific">Cryptolaemus montrouzieri</name>
    <dbReference type="NCBI Taxonomy" id="559131"/>
    <lineage>
        <taxon>Eukaryota</taxon>
        <taxon>Metazoa</taxon>
        <taxon>Ecdysozoa</taxon>
        <taxon>Arthropoda</taxon>
        <taxon>Hexapoda</taxon>
        <taxon>Insecta</taxon>
        <taxon>Pterygota</taxon>
        <taxon>Neoptera</taxon>
        <taxon>Endopterygota</taxon>
        <taxon>Coleoptera</taxon>
        <taxon>Polyphaga</taxon>
        <taxon>Cucujiformia</taxon>
        <taxon>Coccinelloidea</taxon>
        <taxon>Coccinellidae</taxon>
        <taxon>Scymninae</taxon>
        <taxon>Scymnini</taxon>
        <taxon>Cryptolaemus</taxon>
    </lineage>
</organism>